<dbReference type="InParanoid" id="A0A168RGQ6"/>
<dbReference type="Proteomes" id="UP000078561">
    <property type="component" value="Unassembled WGS sequence"/>
</dbReference>
<dbReference type="GO" id="GO:0005886">
    <property type="term" value="C:plasma membrane"/>
    <property type="evidence" value="ECO:0007669"/>
    <property type="project" value="TreeGrafter"/>
</dbReference>
<keyword evidence="4 7" id="KW-1133">Transmembrane helix</keyword>
<gene>
    <name evidence="8" type="primary">ABSGL_12552.1 scaffold 12955</name>
</gene>
<dbReference type="EMBL" id="LT554635">
    <property type="protein sequence ID" value="SAM06872.1"/>
    <property type="molecule type" value="Genomic_DNA"/>
</dbReference>
<keyword evidence="5 7" id="KW-0472">Membrane</keyword>
<evidence type="ECO:0008006" key="10">
    <source>
        <dbReference type="Google" id="ProtNLM"/>
    </source>
</evidence>
<reference evidence="8" key="1">
    <citation type="submission" date="2016-04" db="EMBL/GenBank/DDBJ databases">
        <authorList>
            <person name="Evans L.H."/>
            <person name="Alamgir A."/>
            <person name="Owens N."/>
            <person name="Weber N.D."/>
            <person name="Virtaneva K."/>
            <person name="Barbian K."/>
            <person name="Babar A."/>
            <person name="Rosenke K."/>
        </authorList>
    </citation>
    <scope>NUCLEOTIDE SEQUENCE [LARGE SCALE GENOMIC DNA]</scope>
    <source>
        <strain evidence="8">CBS 101.48</strain>
    </source>
</reference>
<keyword evidence="3 7" id="KW-0812">Transmembrane</keyword>
<dbReference type="PANTHER" id="PTHR19432:SF35">
    <property type="entry name" value="SOLUTE CARRIER FAMILY 45 MEMBER 3 ISOFORM X1"/>
    <property type="match status" value="1"/>
</dbReference>
<dbReference type="InterPro" id="IPR036259">
    <property type="entry name" value="MFS_trans_sf"/>
</dbReference>
<evidence type="ECO:0000256" key="5">
    <source>
        <dbReference type="ARBA" id="ARBA00023136"/>
    </source>
</evidence>
<feature type="compositionally biased region" description="Basic residues" evidence="6">
    <location>
        <begin position="23"/>
        <end position="34"/>
    </location>
</feature>
<dbReference type="GO" id="GO:0008506">
    <property type="term" value="F:sucrose:proton symporter activity"/>
    <property type="evidence" value="ECO:0007669"/>
    <property type="project" value="TreeGrafter"/>
</dbReference>
<dbReference type="AlphaFoldDB" id="A0A168RGQ6"/>
<keyword evidence="9" id="KW-1185">Reference proteome</keyword>
<feature type="transmembrane region" description="Helical" evidence="7">
    <location>
        <begin position="106"/>
        <end position="127"/>
    </location>
</feature>
<dbReference type="OrthoDB" id="28755at2759"/>
<evidence type="ECO:0000256" key="7">
    <source>
        <dbReference type="SAM" id="Phobius"/>
    </source>
</evidence>
<dbReference type="Gene3D" id="1.20.1250.20">
    <property type="entry name" value="MFS general substrate transporter like domains"/>
    <property type="match status" value="1"/>
</dbReference>
<accession>A0A168RGQ6</accession>
<evidence type="ECO:0000256" key="3">
    <source>
        <dbReference type="ARBA" id="ARBA00022692"/>
    </source>
</evidence>
<evidence type="ECO:0000256" key="1">
    <source>
        <dbReference type="ARBA" id="ARBA00004141"/>
    </source>
</evidence>
<organism evidence="8">
    <name type="scientific">Absidia glauca</name>
    <name type="common">Pin mould</name>
    <dbReference type="NCBI Taxonomy" id="4829"/>
    <lineage>
        <taxon>Eukaryota</taxon>
        <taxon>Fungi</taxon>
        <taxon>Fungi incertae sedis</taxon>
        <taxon>Mucoromycota</taxon>
        <taxon>Mucoromycotina</taxon>
        <taxon>Mucoromycetes</taxon>
        <taxon>Mucorales</taxon>
        <taxon>Cunninghamellaceae</taxon>
        <taxon>Absidia</taxon>
    </lineage>
</organism>
<feature type="transmembrane region" description="Helical" evidence="7">
    <location>
        <begin position="359"/>
        <end position="379"/>
    </location>
</feature>
<feature type="compositionally biased region" description="Polar residues" evidence="6">
    <location>
        <begin position="37"/>
        <end position="48"/>
    </location>
</feature>
<feature type="transmembrane region" description="Helical" evidence="7">
    <location>
        <begin position="250"/>
        <end position="270"/>
    </location>
</feature>
<feature type="transmembrane region" description="Helical" evidence="7">
    <location>
        <begin position="139"/>
        <end position="158"/>
    </location>
</feature>
<dbReference type="OMA" id="LSMPYAM"/>
<protein>
    <recommendedName>
        <fullName evidence="10">Major facilitator superfamily (MFS) profile domain-containing protein</fullName>
    </recommendedName>
</protein>
<evidence type="ECO:0000313" key="8">
    <source>
        <dbReference type="EMBL" id="SAM06872.1"/>
    </source>
</evidence>
<proteinExistence type="predicted"/>
<name>A0A168RGQ6_ABSGL</name>
<evidence type="ECO:0000256" key="2">
    <source>
        <dbReference type="ARBA" id="ARBA00022448"/>
    </source>
</evidence>
<comment type="subcellular location">
    <subcellularLocation>
        <location evidence="1">Membrane</location>
        <topology evidence="1">Multi-pass membrane protein</topology>
    </subcellularLocation>
</comment>
<feature type="transmembrane region" description="Helical" evidence="7">
    <location>
        <begin position="526"/>
        <end position="548"/>
    </location>
</feature>
<feature type="transmembrane region" description="Helical" evidence="7">
    <location>
        <begin position="417"/>
        <end position="440"/>
    </location>
</feature>
<dbReference type="Pfam" id="PF13347">
    <property type="entry name" value="MFS_2"/>
    <property type="match status" value="1"/>
</dbReference>
<keyword evidence="2" id="KW-0813">Transport</keyword>
<feature type="transmembrane region" description="Helical" evidence="7">
    <location>
        <begin position="306"/>
        <end position="326"/>
    </location>
</feature>
<evidence type="ECO:0000313" key="9">
    <source>
        <dbReference type="Proteomes" id="UP000078561"/>
    </source>
</evidence>
<feature type="transmembrane region" description="Helical" evidence="7">
    <location>
        <begin position="178"/>
        <end position="203"/>
    </location>
</feature>
<feature type="transmembrane region" description="Helical" evidence="7">
    <location>
        <begin position="493"/>
        <end position="511"/>
    </location>
</feature>
<feature type="region of interest" description="Disordered" evidence="6">
    <location>
        <begin position="1"/>
        <end position="59"/>
    </location>
</feature>
<dbReference type="SUPFAM" id="SSF103473">
    <property type="entry name" value="MFS general substrate transporter"/>
    <property type="match status" value="1"/>
</dbReference>
<sequence>MMPKHKALPSDGATATTTLLKKPPLRRPNYSRRRSSFEASTYNSSGQSMGYLKTKKEDNDTQSGLTTFQLLCLTICMAGVQFTWTVELSYGTPYLLSLDLTKELTASVWLAGPLSGLIVQPLIGAYSDKCTSRFGKRRPYMVVAGFLTCLSMLGVAYAKDIGLYLSEKLHTEAHLCTILVAVLSFYFLDFTLNAVQAICRALILDVPPLWQQDEANAWSARMSNLAMVMGYLVGSMDLVKHLAWLGNSQMKVFCLLSIFVFCGTLFVTCYSTHEKRKEPEAQETTLPWYNTLIYIWRALRRLPAPIQTLCNTQFFAWMGWFPFLFYSTQWVSDLYFATRSNEGADHHDNWAEGSRMGSFALLCYSIVAVVAGFLIPAVASGLSSLRWISLTNIYTASHLISAACLLSTWFIRSVTGAIIVLSIMGISWAIVLWVPFSLVGEYVSYADELRQQEPQQQQGNYDSLASTSRLESGQHKIDDDFDAGLILGVHNMYIVFPQFAVAIISAMIFAADDALDPDPDSAPSSVALVLSFGGMMALVAAGFSRFIVRLK</sequence>
<feature type="transmembrane region" description="Helical" evidence="7">
    <location>
        <begin position="65"/>
        <end position="86"/>
    </location>
</feature>
<feature type="compositionally biased region" description="Low complexity" evidence="6">
    <location>
        <begin position="13"/>
        <end position="22"/>
    </location>
</feature>
<evidence type="ECO:0000256" key="6">
    <source>
        <dbReference type="SAM" id="MobiDB-lite"/>
    </source>
</evidence>
<dbReference type="PANTHER" id="PTHR19432">
    <property type="entry name" value="SUGAR TRANSPORTER"/>
    <property type="match status" value="1"/>
</dbReference>
<evidence type="ECO:0000256" key="4">
    <source>
        <dbReference type="ARBA" id="ARBA00022989"/>
    </source>
</evidence>